<evidence type="ECO:0000313" key="3">
    <source>
        <dbReference type="Proteomes" id="UP000242699"/>
    </source>
</evidence>
<dbReference type="AlphaFoldDB" id="A0A2T2WXK7"/>
<reference evidence="2 3" key="1">
    <citation type="journal article" date="2014" name="BMC Genomics">
        <title>Comparison of environmental and isolate Sulfobacillus genomes reveals diverse carbon, sulfur, nitrogen, and hydrogen metabolisms.</title>
        <authorList>
            <person name="Justice N.B."/>
            <person name="Norman A."/>
            <person name="Brown C.T."/>
            <person name="Singh A."/>
            <person name="Thomas B.C."/>
            <person name="Banfield J.F."/>
        </authorList>
    </citation>
    <scope>NUCLEOTIDE SEQUENCE [LARGE SCALE GENOMIC DNA]</scope>
    <source>
        <strain evidence="2">AMDSBA1</strain>
    </source>
</reference>
<proteinExistence type="predicted"/>
<sequence>MASPEDNSLGLMTRRRSHGGSLRMSGLHAGEVQKRVRGLFVGQGNRDECLVNVHHNMMNAIDSARTREGDYYHRGKFAARMGQECHKNIIT</sequence>
<evidence type="ECO:0000256" key="1">
    <source>
        <dbReference type="SAM" id="MobiDB-lite"/>
    </source>
</evidence>
<comment type="caution">
    <text evidence="2">The sequence shown here is derived from an EMBL/GenBank/DDBJ whole genome shotgun (WGS) entry which is preliminary data.</text>
</comment>
<dbReference type="Proteomes" id="UP000242699">
    <property type="component" value="Unassembled WGS sequence"/>
</dbReference>
<dbReference type="EMBL" id="PXYT01000030">
    <property type="protein sequence ID" value="PSR26987.1"/>
    <property type="molecule type" value="Genomic_DNA"/>
</dbReference>
<accession>A0A2T2WXK7</accession>
<protein>
    <submittedName>
        <fullName evidence="2">Uncharacterized protein</fullName>
    </submittedName>
</protein>
<evidence type="ECO:0000313" key="2">
    <source>
        <dbReference type="EMBL" id="PSR26987.1"/>
    </source>
</evidence>
<organism evidence="2 3">
    <name type="scientific">Sulfobacillus benefaciens</name>
    <dbReference type="NCBI Taxonomy" id="453960"/>
    <lineage>
        <taxon>Bacteria</taxon>
        <taxon>Bacillati</taxon>
        <taxon>Bacillota</taxon>
        <taxon>Clostridia</taxon>
        <taxon>Eubacteriales</taxon>
        <taxon>Clostridiales Family XVII. Incertae Sedis</taxon>
        <taxon>Sulfobacillus</taxon>
    </lineage>
</organism>
<gene>
    <name evidence="2" type="ORF">C7B43_12520</name>
</gene>
<name>A0A2T2WXK7_9FIRM</name>
<feature type="region of interest" description="Disordered" evidence="1">
    <location>
        <begin position="1"/>
        <end position="28"/>
    </location>
</feature>